<reference key="1">
    <citation type="submission" date="2010-11" db="EMBL/GenBank/DDBJ databases">
        <title>The complete genome of Leadbetterella byssophila DSM 17132.</title>
        <authorList>
            <consortium name="US DOE Joint Genome Institute (JGI-PGF)"/>
            <person name="Lucas S."/>
            <person name="Copeland A."/>
            <person name="Lapidus A."/>
            <person name="Glavina del Rio T."/>
            <person name="Dalin E."/>
            <person name="Tice H."/>
            <person name="Bruce D."/>
            <person name="Goodwin L."/>
            <person name="Pitluck S."/>
            <person name="Kyrpides N."/>
            <person name="Mavromatis K."/>
            <person name="Ivanova N."/>
            <person name="Teshima H."/>
            <person name="Brettin T."/>
            <person name="Detter J.C."/>
            <person name="Han C."/>
            <person name="Tapia R."/>
            <person name="Land M."/>
            <person name="Hauser L."/>
            <person name="Markowitz V."/>
            <person name="Cheng J.-F."/>
            <person name="Hugenholtz P."/>
            <person name="Woyke T."/>
            <person name="Wu D."/>
            <person name="Tindall B."/>
            <person name="Pomrenke H.G."/>
            <person name="Brambilla E."/>
            <person name="Klenk H.-P."/>
            <person name="Eisen J.A."/>
        </authorList>
    </citation>
    <scope>NUCLEOTIDE SEQUENCE [LARGE SCALE GENOMIC DNA]</scope>
    <source>
        <strain>DSM 17132</strain>
    </source>
</reference>
<evidence type="ECO:0000313" key="2">
    <source>
        <dbReference type="EMBL" id="ADQ17720.1"/>
    </source>
</evidence>
<dbReference type="Proteomes" id="UP000007435">
    <property type="component" value="Chromosome"/>
</dbReference>
<keyword evidence="3" id="KW-1185">Reference proteome</keyword>
<dbReference type="EMBL" id="CP002305">
    <property type="protein sequence ID" value="ADQ17720.1"/>
    <property type="molecule type" value="Genomic_DNA"/>
</dbReference>
<keyword evidence="1" id="KW-1133">Transmembrane helix</keyword>
<feature type="transmembrane region" description="Helical" evidence="1">
    <location>
        <begin position="112"/>
        <end position="136"/>
    </location>
</feature>
<sequence length="183" mass="21141">MGDEKKIKRYEPWGFLLVLGILSMSLSFIYAIFKIHIHSRMGGVSVAPMDLLRMLRTLFLTLSFVSLGGARQYILKQEFPKVKPLLTLSFFLLLLFILIPLAYRITPDISQFIILLHLLYSLLALVALGGLIAQIFRKTNYVDTYIFSVNPPNVLKLKLLWYYFLFICLSWWIILILLSSYAA</sequence>
<dbReference type="AlphaFoldDB" id="E4RT12"/>
<reference evidence="2 3" key="2">
    <citation type="journal article" date="2011" name="Stand. Genomic Sci.">
        <title>Complete genome sequence of Leadbetterella byssophila type strain (4M15).</title>
        <authorList>
            <person name="Abt B."/>
            <person name="Teshima H."/>
            <person name="Lucas S."/>
            <person name="Lapidus A."/>
            <person name="Del Rio T.G."/>
            <person name="Nolan M."/>
            <person name="Tice H."/>
            <person name="Cheng J.F."/>
            <person name="Pitluck S."/>
            <person name="Liolios K."/>
            <person name="Pagani I."/>
            <person name="Ivanova N."/>
            <person name="Mavromatis K."/>
            <person name="Pati A."/>
            <person name="Tapia R."/>
            <person name="Han C."/>
            <person name="Goodwin L."/>
            <person name="Chen A."/>
            <person name="Palaniappan K."/>
            <person name="Land M."/>
            <person name="Hauser L."/>
            <person name="Chang Y.J."/>
            <person name="Jeffries C.D."/>
            <person name="Rohde M."/>
            <person name="Goker M."/>
            <person name="Tindall B.J."/>
            <person name="Detter J.C."/>
            <person name="Woyke T."/>
            <person name="Bristow J."/>
            <person name="Eisen J.A."/>
            <person name="Markowitz V."/>
            <person name="Hugenholtz P."/>
            <person name="Klenk H.P."/>
            <person name="Kyrpides N.C."/>
        </authorList>
    </citation>
    <scope>NUCLEOTIDE SEQUENCE [LARGE SCALE GENOMIC DNA]</scope>
    <source>
        <strain evidence="3">DSM 17132 / JCM 16389 / KACC 11308 / NBRC 106382 / 4M15</strain>
    </source>
</reference>
<proteinExistence type="predicted"/>
<evidence type="ECO:0000313" key="3">
    <source>
        <dbReference type="Proteomes" id="UP000007435"/>
    </source>
</evidence>
<keyword evidence="1" id="KW-0812">Transmembrane</keyword>
<dbReference type="eggNOG" id="COG1845">
    <property type="taxonomic scope" value="Bacteria"/>
</dbReference>
<protein>
    <submittedName>
        <fullName evidence="2">Uncharacterized protein</fullName>
    </submittedName>
</protein>
<dbReference type="KEGG" id="lby:Lbys_2024"/>
<feature type="transmembrane region" description="Helical" evidence="1">
    <location>
        <begin position="86"/>
        <end position="105"/>
    </location>
</feature>
<gene>
    <name evidence="2" type="ordered locus">Lbys_2024</name>
</gene>
<feature type="transmembrane region" description="Helical" evidence="1">
    <location>
        <begin position="54"/>
        <end position="74"/>
    </location>
</feature>
<name>E4RT12_LEAB4</name>
<accession>E4RT12</accession>
<feature type="transmembrane region" description="Helical" evidence="1">
    <location>
        <begin position="12"/>
        <end position="33"/>
    </location>
</feature>
<evidence type="ECO:0000256" key="1">
    <source>
        <dbReference type="SAM" id="Phobius"/>
    </source>
</evidence>
<keyword evidence="1" id="KW-0472">Membrane</keyword>
<dbReference type="HOGENOM" id="CLU_1473442_0_0_10"/>
<feature type="transmembrane region" description="Helical" evidence="1">
    <location>
        <begin position="160"/>
        <end position="182"/>
    </location>
</feature>
<dbReference type="STRING" id="649349.Lbys_2024"/>
<organism evidence="2 3">
    <name type="scientific">Leadbetterella byssophila (strain DSM 17132 / JCM 16389 / KACC 11308 / NBRC 106382 / 4M15)</name>
    <dbReference type="NCBI Taxonomy" id="649349"/>
    <lineage>
        <taxon>Bacteria</taxon>
        <taxon>Pseudomonadati</taxon>
        <taxon>Bacteroidota</taxon>
        <taxon>Cytophagia</taxon>
        <taxon>Cytophagales</taxon>
        <taxon>Leadbetterellaceae</taxon>
        <taxon>Leadbetterella</taxon>
    </lineage>
</organism>